<evidence type="ECO:0000256" key="4">
    <source>
        <dbReference type="ARBA" id="ARBA00023306"/>
    </source>
</evidence>
<dbReference type="InterPro" id="IPR012389">
    <property type="entry name" value="Cyclin_P/U"/>
</dbReference>
<evidence type="ECO:0000313" key="6">
    <source>
        <dbReference type="EMBL" id="RYR02242.1"/>
    </source>
</evidence>
<sequence>MPTRSETYKSLLQVEESSENGTLMPRALLILSSVWERSIKKNDKLVMMISSKRNNNKKENNITVFHGSKAPKLSITRYMERILKYARCSSSCFVIAQIYIDRYFSKNGGYLTSFNAHRLLVTSLLVAVKFVDDRYFSNAYYAQVGGISTQEMNRMELEFLFSLEFRLFVTTEMFVKYCENLDKVDNIGEYQIRRPIIRSNAK</sequence>
<dbReference type="STRING" id="3818.A0A444YK05"/>
<evidence type="ECO:0000256" key="3">
    <source>
        <dbReference type="ARBA" id="ARBA00023127"/>
    </source>
</evidence>
<dbReference type="GO" id="GO:0019901">
    <property type="term" value="F:protein kinase binding"/>
    <property type="evidence" value="ECO:0007669"/>
    <property type="project" value="UniProtKB-UniRule"/>
</dbReference>
<keyword evidence="4" id="KW-0131">Cell cycle</keyword>
<keyword evidence="3 5" id="KW-0195">Cyclin</keyword>
<dbReference type="OrthoDB" id="337735at2759"/>
<dbReference type="Gene3D" id="1.10.472.10">
    <property type="entry name" value="Cyclin-like"/>
    <property type="match status" value="1"/>
</dbReference>
<dbReference type="InterPro" id="IPR013922">
    <property type="entry name" value="Cyclin_PHO80-like"/>
</dbReference>
<organism evidence="6 7">
    <name type="scientific">Arachis hypogaea</name>
    <name type="common">Peanut</name>
    <dbReference type="NCBI Taxonomy" id="3818"/>
    <lineage>
        <taxon>Eukaryota</taxon>
        <taxon>Viridiplantae</taxon>
        <taxon>Streptophyta</taxon>
        <taxon>Embryophyta</taxon>
        <taxon>Tracheophyta</taxon>
        <taxon>Spermatophyta</taxon>
        <taxon>Magnoliopsida</taxon>
        <taxon>eudicotyledons</taxon>
        <taxon>Gunneridae</taxon>
        <taxon>Pentapetalae</taxon>
        <taxon>rosids</taxon>
        <taxon>fabids</taxon>
        <taxon>Fabales</taxon>
        <taxon>Fabaceae</taxon>
        <taxon>Papilionoideae</taxon>
        <taxon>50 kb inversion clade</taxon>
        <taxon>dalbergioids sensu lato</taxon>
        <taxon>Dalbergieae</taxon>
        <taxon>Pterocarpus clade</taxon>
        <taxon>Arachis</taxon>
    </lineage>
</organism>
<protein>
    <recommendedName>
        <fullName evidence="5">Cyclin</fullName>
    </recommendedName>
</protein>
<dbReference type="EMBL" id="SDMP01000016">
    <property type="protein sequence ID" value="RYR02242.1"/>
    <property type="molecule type" value="Genomic_DNA"/>
</dbReference>
<reference evidence="6 7" key="1">
    <citation type="submission" date="2019-01" db="EMBL/GenBank/DDBJ databases">
        <title>Sequencing of cultivated peanut Arachis hypogaea provides insights into genome evolution and oil improvement.</title>
        <authorList>
            <person name="Chen X."/>
        </authorList>
    </citation>
    <scope>NUCLEOTIDE SEQUENCE [LARGE SCALE GENOMIC DNA]</scope>
    <source>
        <strain evidence="7">cv. Fuhuasheng</strain>
        <tissue evidence="6">Leaves</tissue>
    </source>
</reference>
<dbReference type="AlphaFoldDB" id="A0A444YK05"/>
<gene>
    <name evidence="6" type="ORF">Ahy_B06g081058</name>
</gene>
<accession>A0A444YK05</accession>
<keyword evidence="2" id="KW-0132">Cell division</keyword>
<dbReference type="InterPro" id="IPR036915">
    <property type="entry name" value="Cyclin-like_sf"/>
</dbReference>
<dbReference type="GO" id="GO:0051301">
    <property type="term" value="P:cell division"/>
    <property type="evidence" value="ECO:0007669"/>
    <property type="project" value="UniProtKB-UniRule"/>
</dbReference>
<dbReference type="SUPFAM" id="SSF47954">
    <property type="entry name" value="Cyclin-like"/>
    <property type="match status" value="1"/>
</dbReference>
<evidence type="ECO:0000256" key="2">
    <source>
        <dbReference type="ARBA" id="ARBA00022618"/>
    </source>
</evidence>
<evidence type="ECO:0000313" key="7">
    <source>
        <dbReference type="Proteomes" id="UP000289738"/>
    </source>
</evidence>
<comment type="caution">
    <text evidence="6">The sequence shown here is derived from an EMBL/GenBank/DDBJ whole genome shotgun (WGS) entry which is preliminary data.</text>
</comment>
<evidence type="ECO:0000256" key="1">
    <source>
        <dbReference type="ARBA" id="ARBA00007215"/>
    </source>
</evidence>
<dbReference type="PANTHER" id="PTHR15615">
    <property type="match status" value="1"/>
</dbReference>
<dbReference type="Pfam" id="PF08613">
    <property type="entry name" value="Cyclin"/>
    <property type="match status" value="1"/>
</dbReference>
<dbReference type="Proteomes" id="UP000289738">
    <property type="component" value="Chromosome B06"/>
</dbReference>
<comment type="similarity">
    <text evidence="1">Belongs to the cyclin family. Cyclin U/P subfamily.</text>
</comment>
<keyword evidence="7" id="KW-1185">Reference proteome</keyword>
<name>A0A444YK05_ARAHY</name>
<evidence type="ECO:0000256" key="5">
    <source>
        <dbReference type="PIRNR" id="PIRNR027110"/>
    </source>
</evidence>
<proteinExistence type="inferred from homology"/>
<dbReference type="PANTHER" id="PTHR15615:SF108">
    <property type="entry name" value="PROTEIN CNPPD1"/>
    <property type="match status" value="1"/>
</dbReference>
<dbReference type="PIRSF" id="PIRSF027110">
    <property type="entry name" value="PREG"/>
    <property type="match status" value="1"/>
</dbReference>